<protein>
    <submittedName>
        <fullName evidence="1">Uncharacterized protein</fullName>
    </submittedName>
</protein>
<gene>
    <name evidence="1" type="ORF">BV25DRAFT_1920773</name>
</gene>
<accession>A0ACB8SKK3</accession>
<proteinExistence type="predicted"/>
<dbReference type="Proteomes" id="UP000814140">
    <property type="component" value="Unassembled WGS sequence"/>
</dbReference>
<organism evidence="1 2">
    <name type="scientific">Artomyces pyxidatus</name>
    <dbReference type="NCBI Taxonomy" id="48021"/>
    <lineage>
        <taxon>Eukaryota</taxon>
        <taxon>Fungi</taxon>
        <taxon>Dikarya</taxon>
        <taxon>Basidiomycota</taxon>
        <taxon>Agaricomycotina</taxon>
        <taxon>Agaricomycetes</taxon>
        <taxon>Russulales</taxon>
        <taxon>Auriscalpiaceae</taxon>
        <taxon>Artomyces</taxon>
    </lineage>
</organism>
<reference evidence="1" key="2">
    <citation type="journal article" date="2022" name="New Phytol.">
        <title>Evolutionary transition to the ectomycorrhizal habit in the genomes of a hyperdiverse lineage of mushroom-forming fungi.</title>
        <authorList>
            <person name="Looney B."/>
            <person name="Miyauchi S."/>
            <person name="Morin E."/>
            <person name="Drula E."/>
            <person name="Courty P.E."/>
            <person name="Kohler A."/>
            <person name="Kuo A."/>
            <person name="LaButti K."/>
            <person name="Pangilinan J."/>
            <person name="Lipzen A."/>
            <person name="Riley R."/>
            <person name="Andreopoulos W."/>
            <person name="He G."/>
            <person name="Johnson J."/>
            <person name="Nolan M."/>
            <person name="Tritt A."/>
            <person name="Barry K.W."/>
            <person name="Grigoriev I.V."/>
            <person name="Nagy L.G."/>
            <person name="Hibbett D."/>
            <person name="Henrissat B."/>
            <person name="Matheny P.B."/>
            <person name="Labbe J."/>
            <person name="Martin F.M."/>
        </authorList>
    </citation>
    <scope>NUCLEOTIDE SEQUENCE</scope>
    <source>
        <strain evidence="1">HHB10654</strain>
    </source>
</reference>
<keyword evidence="2" id="KW-1185">Reference proteome</keyword>
<sequence length="105" mass="11603">MVETLHGFFRTACQTRHFTRLYAQFPEALEKIVTEQADWNQSNEAFEAMAQGVEDRLTDESGDAGPLGTLAQADEGDSSTAMPGLPPHLPSPSPAPPRKKYRVMR</sequence>
<evidence type="ECO:0000313" key="2">
    <source>
        <dbReference type="Proteomes" id="UP000814140"/>
    </source>
</evidence>
<dbReference type="EMBL" id="MU277259">
    <property type="protein sequence ID" value="KAI0056742.1"/>
    <property type="molecule type" value="Genomic_DNA"/>
</dbReference>
<comment type="caution">
    <text evidence="1">The sequence shown here is derived from an EMBL/GenBank/DDBJ whole genome shotgun (WGS) entry which is preliminary data.</text>
</comment>
<reference evidence="1" key="1">
    <citation type="submission" date="2021-03" db="EMBL/GenBank/DDBJ databases">
        <authorList>
            <consortium name="DOE Joint Genome Institute"/>
            <person name="Ahrendt S."/>
            <person name="Looney B.P."/>
            <person name="Miyauchi S."/>
            <person name="Morin E."/>
            <person name="Drula E."/>
            <person name="Courty P.E."/>
            <person name="Chicoki N."/>
            <person name="Fauchery L."/>
            <person name="Kohler A."/>
            <person name="Kuo A."/>
            <person name="Labutti K."/>
            <person name="Pangilinan J."/>
            <person name="Lipzen A."/>
            <person name="Riley R."/>
            <person name="Andreopoulos W."/>
            <person name="He G."/>
            <person name="Johnson J."/>
            <person name="Barry K.W."/>
            <person name="Grigoriev I.V."/>
            <person name="Nagy L."/>
            <person name="Hibbett D."/>
            <person name="Henrissat B."/>
            <person name="Matheny P.B."/>
            <person name="Labbe J."/>
            <person name="Martin F."/>
        </authorList>
    </citation>
    <scope>NUCLEOTIDE SEQUENCE</scope>
    <source>
        <strain evidence="1">HHB10654</strain>
    </source>
</reference>
<evidence type="ECO:0000313" key="1">
    <source>
        <dbReference type="EMBL" id="KAI0056742.1"/>
    </source>
</evidence>
<name>A0ACB8SKK3_9AGAM</name>